<evidence type="ECO:0000256" key="1">
    <source>
        <dbReference type="SAM" id="MobiDB-lite"/>
    </source>
</evidence>
<gene>
    <name evidence="2" type="ORF">GCM10009727_26720</name>
</gene>
<comment type="caution">
    <text evidence="2">The sequence shown here is derived from an EMBL/GenBank/DDBJ whole genome shotgun (WGS) entry which is preliminary data.</text>
</comment>
<proteinExistence type="predicted"/>
<evidence type="ECO:0000313" key="3">
    <source>
        <dbReference type="Proteomes" id="UP001501020"/>
    </source>
</evidence>
<evidence type="ECO:0000313" key="2">
    <source>
        <dbReference type="EMBL" id="GAA2133386.1"/>
    </source>
</evidence>
<keyword evidence="3" id="KW-1185">Reference proteome</keyword>
<accession>A0ABP5KNU1</accession>
<reference evidence="3" key="1">
    <citation type="journal article" date="2019" name="Int. J. Syst. Evol. Microbiol.">
        <title>The Global Catalogue of Microorganisms (GCM) 10K type strain sequencing project: providing services to taxonomists for standard genome sequencing and annotation.</title>
        <authorList>
            <consortium name="The Broad Institute Genomics Platform"/>
            <consortium name="The Broad Institute Genome Sequencing Center for Infectious Disease"/>
            <person name="Wu L."/>
            <person name="Ma J."/>
        </authorList>
    </citation>
    <scope>NUCLEOTIDE SEQUENCE [LARGE SCALE GENOMIC DNA]</scope>
    <source>
        <strain evidence="3">JCM 13850</strain>
    </source>
</reference>
<organism evidence="2 3">
    <name type="scientific">Actinomadura napierensis</name>
    <dbReference type="NCBI Taxonomy" id="267854"/>
    <lineage>
        <taxon>Bacteria</taxon>
        <taxon>Bacillati</taxon>
        <taxon>Actinomycetota</taxon>
        <taxon>Actinomycetes</taxon>
        <taxon>Streptosporangiales</taxon>
        <taxon>Thermomonosporaceae</taxon>
        <taxon>Actinomadura</taxon>
    </lineage>
</organism>
<dbReference type="Proteomes" id="UP001501020">
    <property type="component" value="Unassembled WGS sequence"/>
</dbReference>
<dbReference type="EMBL" id="BAAAMR010000019">
    <property type="protein sequence ID" value="GAA2133386.1"/>
    <property type="molecule type" value="Genomic_DNA"/>
</dbReference>
<feature type="region of interest" description="Disordered" evidence="1">
    <location>
        <begin position="1"/>
        <end position="49"/>
    </location>
</feature>
<name>A0ABP5KNU1_9ACTN</name>
<protein>
    <submittedName>
        <fullName evidence="2">Uncharacterized protein</fullName>
    </submittedName>
</protein>
<sequence length="88" mass="9223">MPAAAEQEARARRERARRQRGAPGRPPGGCGAGAAFGHRGLPADIPAFRPGRSGKALSFAMEPDASSGHRLCWVNAEKERGVSGEATE</sequence>